<keyword evidence="1" id="KW-0812">Transmembrane</keyword>
<evidence type="ECO:0000256" key="1">
    <source>
        <dbReference type="SAM" id="Phobius"/>
    </source>
</evidence>
<feature type="transmembrane region" description="Helical" evidence="1">
    <location>
        <begin position="20"/>
        <end position="41"/>
    </location>
</feature>
<accession>A0A0W0GJB2</accession>
<comment type="caution">
    <text evidence="2">The sequence shown here is derived from an EMBL/GenBank/DDBJ whole genome shotgun (WGS) entry which is preliminary data.</text>
</comment>
<evidence type="ECO:0000313" key="3">
    <source>
        <dbReference type="Proteomes" id="UP000053947"/>
    </source>
</evidence>
<feature type="transmembrane region" description="Helical" evidence="1">
    <location>
        <begin position="148"/>
        <end position="181"/>
    </location>
</feature>
<organism evidence="2 3">
    <name type="scientific">Dehalogenimonas alkenigignens</name>
    <dbReference type="NCBI Taxonomy" id="1217799"/>
    <lineage>
        <taxon>Bacteria</taxon>
        <taxon>Bacillati</taxon>
        <taxon>Chloroflexota</taxon>
        <taxon>Dehalococcoidia</taxon>
        <taxon>Dehalococcoidales</taxon>
        <taxon>Dehalococcoidaceae</taxon>
        <taxon>Dehalogenimonas</taxon>
    </lineage>
</organism>
<dbReference type="Proteomes" id="UP000053947">
    <property type="component" value="Unassembled WGS sequence"/>
</dbReference>
<dbReference type="PANTHER" id="PTHR36007:SF2">
    <property type="entry name" value="TRANSPORT PROTEIN-RELATED"/>
    <property type="match status" value="1"/>
</dbReference>
<reference evidence="2 3" key="1">
    <citation type="submission" date="2015-06" db="EMBL/GenBank/DDBJ databases">
        <title>Genome sequence of the organohalide-respiring Dehalogenimonas alkenigignens type strain (IP3-3T).</title>
        <authorList>
            <person name="Key T.A."/>
            <person name="Richmond D.P."/>
            <person name="Bowman K.S."/>
            <person name="Cho Y.-J."/>
            <person name="Chun J."/>
            <person name="da Costa M.S."/>
            <person name="Rainey F.A."/>
            <person name="Moe W.M."/>
        </authorList>
    </citation>
    <scope>NUCLEOTIDE SEQUENCE [LARGE SCALE GENOMIC DNA]</scope>
    <source>
        <strain evidence="2 3">IP3-3</strain>
    </source>
</reference>
<keyword evidence="1" id="KW-0472">Membrane</keyword>
<gene>
    <name evidence="2" type="ORF">DEALK_14900</name>
</gene>
<name>A0A0W0GJB2_9CHLR</name>
<keyword evidence="1" id="KW-1133">Transmembrane helix</keyword>
<dbReference type="EMBL" id="LFDV01000002">
    <property type="protein sequence ID" value="KTB48644.1"/>
    <property type="molecule type" value="Genomic_DNA"/>
</dbReference>
<feature type="transmembrane region" description="Helical" evidence="1">
    <location>
        <begin position="53"/>
        <end position="74"/>
    </location>
</feature>
<keyword evidence="3" id="KW-1185">Reference proteome</keyword>
<evidence type="ECO:0000313" key="2">
    <source>
        <dbReference type="EMBL" id="KTB48644.1"/>
    </source>
</evidence>
<feature type="transmembrane region" description="Helical" evidence="1">
    <location>
        <begin position="109"/>
        <end position="128"/>
    </location>
</feature>
<dbReference type="AlphaFoldDB" id="A0A0W0GJB2"/>
<dbReference type="Pfam" id="PF06695">
    <property type="entry name" value="Sm_multidrug_ex"/>
    <property type="match status" value="1"/>
</dbReference>
<dbReference type="InterPro" id="IPR009577">
    <property type="entry name" value="Sm_multidrug_ex"/>
</dbReference>
<dbReference type="STRING" id="1217799.DEALK_14900"/>
<protein>
    <submittedName>
        <fullName evidence="2">Putative membrane protein</fullName>
    </submittedName>
</protein>
<sequence length="192" mass="20864">MNGSDTLAAMSLEQTLADFGLPPSFIVFLIATLPIIELRGAIPIGINYFNLEWFPTLAIAVAGNMLPVPVILGLLRRAEIILSQYPIFKRFFAWLFWRTRSRSTTIQKYGMLGLVIFIAIPLPVTGAWTGSVAAVLMGFPFRQALLHIFYGVLAAGLIVTMLSLIGWLGAIVAGASVLTLLLVTSSRSTLKP</sequence>
<proteinExistence type="predicted"/>
<dbReference type="RefSeq" id="WP_083496406.1">
    <property type="nucleotide sequence ID" value="NZ_QEFQ01000001.1"/>
</dbReference>
<dbReference type="PANTHER" id="PTHR36007">
    <property type="entry name" value="TRANSPORT PROTEIN-RELATED"/>
    <property type="match status" value="1"/>
</dbReference>